<sequence>MAATWKAQLQSALDNAKHEGASFAVAGVDAGPLPQIAVRGVGKVALPIDAEQAEDLAFAGMPAPYGKGFNTELDPNVRKATQLDPGRVRFSADWDATLRRITVGVAAALGVPGGGAGIEARLYKLLVYERGGHFKSHRDTEKEPGMFGTLLVQLPVAAGHTGGKLSISHLGQKVEWDTAAAATAAPASGIRYAAFYADCEHELSVVESGMRVVLAFNLVRPQPTAQMTGPLSHFSNMAAAADAVTAAVRVWEDEGGAADPVVAIPLVHKYTKTNLGFGALKGYDAAKVQLLVACPLLDVHLVLIAKEVVGSTSAGACYGKRSRYRRWYDEDDEEVEDHATLARTAQMDDVLDESIDTGLWVSPLFGRLAEHRFGCSGISLPLEECLLDGQELFPRGLQPDKREYEGYTGNAGPELTYTYHRALVVAWPRSRRGLLPYTPDSAAAALELAERRLQHLKAGGSGPVPSPSASGPSWGHRHDPAVLQQHLSRIECLQPHEPEAQGLGRVEWEAKLAVEAAVSWALQAGAGRTQRSKQKSWGAAAAEEGGRAALQRALQLVTAPQVVMLCGEEWRVRAGMRLLKALSGVAGLNLKDAGLQAAVAGAASSMASSDSFGEGVLSLATQHVERQLTGCYMLAMHVEMPVALQDRILHTIRGVVIGASEGMTASVAEAAAAAAAAAPAAVAGRSFALLLAADVCFLARLVYADKSDASSASGAGAGGILSGLAATFTSAVLRRGDCQALLQALLKEPVVHRALRRQHPDAVRLAEARMQYLEPRVAGGVPRPDFSLPHVSYPHDPKVAQFLRDAGQEHWFGGFTSIAEARKFVDQHLSSHAQQRYGFRVLASCSGQGRSSRVHVSKSRDVYDQRVATYHSEVEELREVRGMLRAAAGIAAGVAATGAMSHALQPAPQQAMQQPALALLPAAQWHQQPAAAAPVHQVQAPAPVAQIGLAQQGAARVAPVHGGGQLAGSATWTRTDGSAHGLVPPQMQGPPLQASKPGTAGTRALTAPGMGAWAQLQRQHQLLQAQRLQAVQACNAGGGGHVPEVVDLTDE</sequence>
<keyword evidence="2" id="KW-1185">Reference proteome</keyword>
<accession>A0A2K3CQJ8</accession>
<dbReference type="KEGG" id="cre:CHLRE_17g724900v5"/>
<proteinExistence type="predicted"/>
<dbReference type="PaxDb" id="3055-EDP00404"/>
<dbReference type="PANTHER" id="PTHR33099:SF7">
    <property type="entry name" value="MYND-TYPE DOMAIN-CONTAINING PROTEIN"/>
    <property type="match status" value="1"/>
</dbReference>
<dbReference type="Gene3D" id="2.60.120.620">
    <property type="entry name" value="q2cbj1_9rhob like domain"/>
    <property type="match status" value="1"/>
</dbReference>
<dbReference type="GeneID" id="5722759"/>
<organism evidence="1 2">
    <name type="scientific">Chlamydomonas reinhardtii</name>
    <name type="common">Chlamydomonas smithii</name>
    <dbReference type="NCBI Taxonomy" id="3055"/>
    <lineage>
        <taxon>Eukaryota</taxon>
        <taxon>Viridiplantae</taxon>
        <taxon>Chlorophyta</taxon>
        <taxon>core chlorophytes</taxon>
        <taxon>Chlorophyceae</taxon>
        <taxon>CS clade</taxon>
        <taxon>Chlamydomonadales</taxon>
        <taxon>Chlamydomonadaceae</taxon>
        <taxon>Chlamydomonas</taxon>
    </lineage>
</organism>
<dbReference type="ExpressionAtlas" id="A0A2K3CQJ8">
    <property type="expression patterns" value="baseline and differential"/>
</dbReference>
<dbReference type="InParanoid" id="A0A2K3CQJ8"/>
<dbReference type="EMBL" id="CM008978">
    <property type="protein sequence ID" value="PNW70558.1"/>
    <property type="molecule type" value="Genomic_DNA"/>
</dbReference>
<name>A0A2K3CQJ8_CHLRE</name>
<evidence type="ECO:0000313" key="1">
    <source>
        <dbReference type="EMBL" id="PNW70558.1"/>
    </source>
</evidence>
<evidence type="ECO:0000313" key="2">
    <source>
        <dbReference type="Proteomes" id="UP000006906"/>
    </source>
</evidence>
<dbReference type="OrthoDB" id="542426at2759"/>
<dbReference type="PANTHER" id="PTHR33099">
    <property type="entry name" value="FE2OG DIOXYGENASE DOMAIN-CONTAINING PROTEIN"/>
    <property type="match status" value="1"/>
</dbReference>
<dbReference type="AlphaFoldDB" id="A0A2K3CQJ8"/>
<protein>
    <recommendedName>
        <fullName evidence="3">Fe2OG dioxygenase domain-containing protein</fullName>
    </recommendedName>
</protein>
<evidence type="ECO:0008006" key="3">
    <source>
        <dbReference type="Google" id="ProtNLM"/>
    </source>
</evidence>
<dbReference type="Gramene" id="PNW70558">
    <property type="protein sequence ID" value="PNW70558"/>
    <property type="gene ID" value="CHLRE_17g724900v5"/>
</dbReference>
<dbReference type="RefSeq" id="XP_042914783.1">
    <property type="nucleotide sequence ID" value="XM_043072324.1"/>
</dbReference>
<gene>
    <name evidence="1" type="ORF">CHLRE_17g724900v5</name>
</gene>
<dbReference type="Proteomes" id="UP000006906">
    <property type="component" value="Chromosome 17"/>
</dbReference>
<reference evidence="1 2" key="1">
    <citation type="journal article" date="2007" name="Science">
        <title>The Chlamydomonas genome reveals the evolution of key animal and plant functions.</title>
        <authorList>
            <person name="Merchant S.S."/>
            <person name="Prochnik S.E."/>
            <person name="Vallon O."/>
            <person name="Harris E.H."/>
            <person name="Karpowicz S.J."/>
            <person name="Witman G.B."/>
            <person name="Terry A."/>
            <person name="Salamov A."/>
            <person name="Fritz-Laylin L.K."/>
            <person name="Marechal-Drouard L."/>
            <person name="Marshall W.F."/>
            <person name="Qu L.H."/>
            <person name="Nelson D.R."/>
            <person name="Sanderfoot A.A."/>
            <person name="Spalding M.H."/>
            <person name="Kapitonov V.V."/>
            <person name="Ren Q."/>
            <person name="Ferris P."/>
            <person name="Lindquist E."/>
            <person name="Shapiro H."/>
            <person name="Lucas S.M."/>
            <person name="Grimwood J."/>
            <person name="Schmutz J."/>
            <person name="Cardol P."/>
            <person name="Cerutti H."/>
            <person name="Chanfreau G."/>
            <person name="Chen C.L."/>
            <person name="Cognat V."/>
            <person name="Croft M.T."/>
            <person name="Dent R."/>
            <person name="Dutcher S."/>
            <person name="Fernandez E."/>
            <person name="Fukuzawa H."/>
            <person name="Gonzalez-Ballester D."/>
            <person name="Gonzalez-Halphen D."/>
            <person name="Hallmann A."/>
            <person name="Hanikenne M."/>
            <person name="Hippler M."/>
            <person name="Inwood W."/>
            <person name="Jabbari K."/>
            <person name="Kalanon M."/>
            <person name="Kuras R."/>
            <person name="Lefebvre P.A."/>
            <person name="Lemaire S.D."/>
            <person name="Lobanov A.V."/>
            <person name="Lohr M."/>
            <person name="Manuell A."/>
            <person name="Meier I."/>
            <person name="Mets L."/>
            <person name="Mittag M."/>
            <person name="Mittelmeier T."/>
            <person name="Moroney J.V."/>
            <person name="Moseley J."/>
            <person name="Napoli C."/>
            <person name="Nedelcu A.M."/>
            <person name="Niyogi K."/>
            <person name="Novoselov S.V."/>
            <person name="Paulsen I.T."/>
            <person name="Pazour G."/>
            <person name="Purton S."/>
            <person name="Ral J.P."/>
            <person name="Riano-Pachon D.M."/>
            <person name="Riekhof W."/>
            <person name="Rymarquis L."/>
            <person name="Schroda M."/>
            <person name="Stern D."/>
            <person name="Umen J."/>
            <person name="Willows R."/>
            <person name="Wilson N."/>
            <person name="Zimmer S.L."/>
            <person name="Allmer J."/>
            <person name="Balk J."/>
            <person name="Bisova K."/>
            <person name="Chen C.J."/>
            <person name="Elias M."/>
            <person name="Gendler K."/>
            <person name="Hauser C."/>
            <person name="Lamb M.R."/>
            <person name="Ledford H."/>
            <person name="Long J.C."/>
            <person name="Minagawa J."/>
            <person name="Page M.D."/>
            <person name="Pan J."/>
            <person name="Pootakham W."/>
            <person name="Roje S."/>
            <person name="Rose A."/>
            <person name="Stahlberg E."/>
            <person name="Terauchi A.M."/>
            <person name="Yang P."/>
            <person name="Ball S."/>
            <person name="Bowler C."/>
            <person name="Dieckmann C.L."/>
            <person name="Gladyshev V.N."/>
            <person name="Green P."/>
            <person name="Jorgensen R."/>
            <person name="Mayfield S."/>
            <person name="Mueller-Roeber B."/>
            <person name="Rajamani S."/>
            <person name="Sayre R.T."/>
            <person name="Brokstein P."/>
            <person name="Dubchak I."/>
            <person name="Goodstein D."/>
            <person name="Hornick L."/>
            <person name="Huang Y.W."/>
            <person name="Jhaveri J."/>
            <person name="Luo Y."/>
            <person name="Martinez D."/>
            <person name="Ngau W.C."/>
            <person name="Otillar B."/>
            <person name="Poliakov A."/>
            <person name="Porter A."/>
            <person name="Szajkowski L."/>
            <person name="Werner G."/>
            <person name="Zhou K."/>
            <person name="Grigoriev I.V."/>
            <person name="Rokhsar D.S."/>
            <person name="Grossman A.R."/>
        </authorList>
    </citation>
    <scope>NUCLEOTIDE SEQUENCE [LARGE SCALE GENOMIC DNA]</scope>
    <source>
        <strain evidence="2">CC-503</strain>
    </source>
</reference>